<dbReference type="AlphaFoldDB" id="A0A8S1JWW0"/>
<dbReference type="Proteomes" id="UP000692954">
    <property type="component" value="Unassembled WGS sequence"/>
</dbReference>
<reference evidence="1" key="1">
    <citation type="submission" date="2021-01" db="EMBL/GenBank/DDBJ databases">
        <authorList>
            <consortium name="Genoscope - CEA"/>
            <person name="William W."/>
        </authorList>
    </citation>
    <scope>NUCLEOTIDE SEQUENCE</scope>
</reference>
<comment type="caution">
    <text evidence="1">The sequence shown here is derived from an EMBL/GenBank/DDBJ whole genome shotgun (WGS) entry which is preliminary data.</text>
</comment>
<dbReference type="OrthoDB" id="284383at2759"/>
<evidence type="ECO:0000313" key="1">
    <source>
        <dbReference type="EMBL" id="CAD8045919.1"/>
    </source>
</evidence>
<sequence length="91" mass="10568">MINETLINEGPQNLYDYFPTSISCPQAEIKEDESPVQQHYISSFCFQLRKKIKRKKNRPSLLKIEDSGRNVKLYSCSLLSNNTEKPDNDTQ</sequence>
<protein>
    <submittedName>
        <fullName evidence="1">Uncharacterized protein</fullName>
    </submittedName>
</protein>
<keyword evidence="2" id="KW-1185">Reference proteome</keyword>
<proteinExistence type="predicted"/>
<organism evidence="1 2">
    <name type="scientific">Paramecium sonneborni</name>
    <dbReference type="NCBI Taxonomy" id="65129"/>
    <lineage>
        <taxon>Eukaryota</taxon>
        <taxon>Sar</taxon>
        <taxon>Alveolata</taxon>
        <taxon>Ciliophora</taxon>
        <taxon>Intramacronucleata</taxon>
        <taxon>Oligohymenophorea</taxon>
        <taxon>Peniculida</taxon>
        <taxon>Parameciidae</taxon>
        <taxon>Paramecium</taxon>
    </lineage>
</organism>
<name>A0A8S1JWW0_9CILI</name>
<evidence type="ECO:0000313" key="2">
    <source>
        <dbReference type="Proteomes" id="UP000692954"/>
    </source>
</evidence>
<accession>A0A8S1JWW0</accession>
<dbReference type="EMBL" id="CAJJDN010000001">
    <property type="protein sequence ID" value="CAD8045919.1"/>
    <property type="molecule type" value="Genomic_DNA"/>
</dbReference>
<gene>
    <name evidence="1" type="ORF">PSON_ATCC_30995.1.T0010351</name>
</gene>